<comment type="caution">
    <text evidence="1">The sequence shown here is derived from an EMBL/GenBank/DDBJ whole genome shotgun (WGS) entry which is preliminary data.</text>
</comment>
<dbReference type="AlphaFoldDB" id="A0A918N5P3"/>
<name>A0A918N5P3_9FLAO</name>
<evidence type="ECO:0000313" key="1">
    <source>
        <dbReference type="EMBL" id="GGX30705.1"/>
    </source>
</evidence>
<dbReference type="EMBL" id="BMWS01000030">
    <property type="protein sequence ID" value="GGX30705.1"/>
    <property type="molecule type" value="Genomic_DNA"/>
</dbReference>
<dbReference type="Gene3D" id="3.10.450.40">
    <property type="match status" value="1"/>
</dbReference>
<proteinExistence type="predicted"/>
<keyword evidence="2" id="KW-1185">Reference proteome</keyword>
<gene>
    <name evidence="1" type="ORF">GCM10007384_34770</name>
</gene>
<organism evidence="1 2">
    <name type="scientific">Aquimarina muelleri</name>
    <dbReference type="NCBI Taxonomy" id="279356"/>
    <lineage>
        <taxon>Bacteria</taxon>
        <taxon>Pseudomonadati</taxon>
        <taxon>Bacteroidota</taxon>
        <taxon>Flavobacteriia</taxon>
        <taxon>Flavobacteriales</taxon>
        <taxon>Flavobacteriaceae</taxon>
        <taxon>Aquimarina</taxon>
    </lineage>
</organism>
<protein>
    <submittedName>
        <fullName evidence="1">Lysozyme</fullName>
    </submittedName>
</protein>
<dbReference type="SUPFAM" id="SSF160719">
    <property type="entry name" value="gpW/gp25-like"/>
    <property type="match status" value="1"/>
</dbReference>
<dbReference type="RefSeq" id="WP_027413346.1">
    <property type="nucleotide sequence ID" value="NZ_BMWS01000030.1"/>
</dbReference>
<dbReference type="Proteomes" id="UP000601108">
    <property type="component" value="Unassembled WGS sequence"/>
</dbReference>
<sequence length="142" mass="16262">MKYLKLPIDFSGMLHGKTQKRCSVEESIAQYIMMQITSRYGEVAGRNDFGSDIWELEFNQLVKIYEWEEKVRLSLLESITKYETRLTDINVVVSLSEIDTDVDSKKHSEVRRKAVISVSGNIVQTGVAFNFNTSLYVSPLSQ</sequence>
<reference evidence="1 2" key="1">
    <citation type="journal article" date="2014" name="Int. J. Syst. Evol. Microbiol.">
        <title>Complete genome sequence of Corynebacterium casei LMG S-19264T (=DSM 44701T), isolated from a smear-ripened cheese.</title>
        <authorList>
            <consortium name="US DOE Joint Genome Institute (JGI-PGF)"/>
            <person name="Walter F."/>
            <person name="Albersmeier A."/>
            <person name="Kalinowski J."/>
            <person name="Ruckert C."/>
        </authorList>
    </citation>
    <scope>NUCLEOTIDE SEQUENCE [LARGE SCALE GENOMIC DNA]</scope>
    <source>
        <strain evidence="1 2">KCTC 12285</strain>
    </source>
</reference>
<accession>A0A918N5P3</accession>
<evidence type="ECO:0000313" key="2">
    <source>
        <dbReference type="Proteomes" id="UP000601108"/>
    </source>
</evidence>